<accession>A0A899G681</accession>
<dbReference type="AlphaFoldDB" id="A0A899G681"/>
<evidence type="ECO:0000313" key="2">
    <source>
        <dbReference type="Proteomes" id="UP000663699"/>
    </source>
</evidence>
<evidence type="ECO:0000313" key="1">
    <source>
        <dbReference type="EMBL" id="QSL66788.1"/>
    </source>
</evidence>
<dbReference type="EMBL" id="CP054545">
    <property type="protein sequence ID" value="QSL66788.1"/>
    <property type="molecule type" value="Genomic_DNA"/>
</dbReference>
<dbReference type="OrthoDB" id="3063237at2759"/>
<gene>
    <name evidence="1" type="ORF">MERGE_001174</name>
</gene>
<proteinExistence type="predicted"/>
<dbReference type="Proteomes" id="UP000663699">
    <property type="component" value="Chromosome 14"/>
</dbReference>
<organism evidence="1 2">
    <name type="scientific">Pneumocystis wakefieldiae</name>
    <dbReference type="NCBI Taxonomy" id="38082"/>
    <lineage>
        <taxon>Eukaryota</taxon>
        <taxon>Fungi</taxon>
        <taxon>Dikarya</taxon>
        <taxon>Ascomycota</taxon>
        <taxon>Taphrinomycotina</taxon>
        <taxon>Pneumocystomycetes</taxon>
        <taxon>Pneumocystaceae</taxon>
        <taxon>Pneumocystis</taxon>
    </lineage>
</organism>
<dbReference type="SUPFAM" id="SSF58038">
    <property type="entry name" value="SNARE fusion complex"/>
    <property type="match status" value="1"/>
</dbReference>
<reference evidence="1" key="1">
    <citation type="submission" date="2020-06" db="EMBL/GenBank/DDBJ databases">
        <title>Genomes of multiple members of Pneumocystis genus reveal paths to human pathogen Pneumocystis jirovecii.</title>
        <authorList>
            <person name="Cisse O.H."/>
            <person name="Ma L."/>
            <person name="Dekker J."/>
            <person name="Khil P."/>
            <person name="Jo J."/>
            <person name="Brenchley J."/>
            <person name="Blair R."/>
            <person name="Pahar B."/>
            <person name="Chabe M."/>
            <person name="Van Rompay K.A."/>
            <person name="Keesler R."/>
            <person name="Sukura A."/>
            <person name="Hirsch V."/>
            <person name="Kutty G."/>
            <person name="Liu Y."/>
            <person name="Peng L."/>
            <person name="Chen J."/>
            <person name="Song J."/>
            <person name="Weissenbacher-Lang C."/>
            <person name="Xu J."/>
            <person name="Upham N.S."/>
            <person name="Stajich J.E."/>
            <person name="Cuomo C.A."/>
            <person name="Cushion M.T."/>
            <person name="Kovacs J.A."/>
        </authorList>
    </citation>
    <scope>NUCLEOTIDE SEQUENCE</scope>
    <source>
        <strain evidence="1">2A</strain>
    </source>
</reference>
<evidence type="ECO:0008006" key="3">
    <source>
        <dbReference type="Google" id="ProtNLM"/>
    </source>
</evidence>
<protein>
    <recommendedName>
        <fullName evidence="3">t-SNARE coiled-coil homology domain-containing protein</fullName>
    </recommendedName>
</protein>
<sequence>MVPSMSIYEQQNDRQLKELETKISMLKDITLDIHKQASDMTMIEQSRQAISRLTRDVHTSALRLNRVLLTKISIFKSDIFSATDRRAVCRDNVM</sequence>
<keyword evidence="2" id="KW-1185">Reference proteome</keyword>
<name>A0A899G681_9ASCO</name>